<dbReference type="InterPro" id="IPR014710">
    <property type="entry name" value="RmlC-like_jellyroll"/>
</dbReference>
<dbReference type="NCBIfam" id="TIGR00218">
    <property type="entry name" value="manA"/>
    <property type="match status" value="1"/>
</dbReference>
<dbReference type="EC" id="5.3.1.8" evidence="3"/>
<feature type="region of interest" description="Disordered" evidence="9">
    <location>
        <begin position="366"/>
        <end position="395"/>
    </location>
</feature>
<sequence length="442" mass="47596">MELLRNAVRPYAWGSRTAIADLLGRPAPAPHPEAELWMGAHPGDPSRLLRSDGSEVSLLQMLHSDPTHQLGTACTGRWGARLPFLLKVLAVDEPLSLQAHPSAKQAAAGFAEEEASGIPRNAPHRNYPDPTAKPELICALTEFHALAGFRDAHRTVRLLRELDVPSLRSHTGLLAAQPDEDGLRALFTTWITLPEHYLREVMPELLEACEAHLRARGEFAMECRTVLELGADYPDDAGVLASLLLNRIVLQPGEAIFLPAGNLHAYLHGTGVEILANSDNILRCGLTPKHVDVAELLRVLDFDCGDMRVLTGQQRDANLTVYRTPAEEFELSRVHWSPQAPGGVRLDSSGPQILLCTQGRIRLSAQSSVNGSHRPESPVGGSVPEGRASPAHGSGVGTCRELELARGESVWLAASDPAVIARPVDITADGAAQIFRAAPGAV</sequence>
<dbReference type="OrthoDB" id="9792649at2"/>
<dbReference type="PRINTS" id="PR00714">
    <property type="entry name" value="MAN6PISMRASE"/>
</dbReference>
<reference evidence="11 12" key="1">
    <citation type="submission" date="2018-07" db="EMBL/GenBank/DDBJ databases">
        <title>Genomic Encyclopedia of Type Strains, Phase III (KMG-III): the genomes of soil and plant-associated and newly described type strains.</title>
        <authorList>
            <person name="Whitman W."/>
        </authorList>
    </citation>
    <scope>NUCLEOTIDE SEQUENCE [LARGE SCALE GENOMIC DNA]</scope>
    <source>
        <strain evidence="11 12">CECT 8575</strain>
    </source>
</reference>
<organism evidence="11 12">
    <name type="scientific">Halopolyspora algeriensis</name>
    <dbReference type="NCBI Taxonomy" id="1500506"/>
    <lineage>
        <taxon>Bacteria</taxon>
        <taxon>Bacillati</taxon>
        <taxon>Actinomycetota</taxon>
        <taxon>Actinomycetes</taxon>
        <taxon>Actinomycetes incertae sedis</taxon>
        <taxon>Halopolyspora</taxon>
    </lineage>
</organism>
<keyword evidence="4 8" id="KW-0479">Metal-binding</keyword>
<dbReference type="InterPro" id="IPR016305">
    <property type="entry name" value="Mannose-6-P_Isomerase"/>
</dbReference>
<keyword evidence="6 11" id="KW-0413">Isomerase</keyword>
<comment type="caution">
    <text evidence="11">The sequence shown here is derived from an EMBL/GenBank/DDBJ whole genome shotgun (WGS) entry which is preliminary data.</text>
</comment>
<dbReference type="Proteomes" id="UP000253495">
    <property type="component" value="Unassembled WGS sequence"/>
</dbReference>
<gene>
    <name evidence="11" type="ORF">DFQ14_11748</name>
</gene>
<dbReference type="GO" id="GO:0009298">
    <property type="term" value="P:GDP-mannose biosynthetic process"/>
    <property type="evidence" value="ECO:0007669"/>
    <property type="project" value="InterPro"/>
</dbReference>
<comment type="catalytic activity">
    <reaction evidence="1">
        <text>D-mannose 6-phosphate = D-fructose 6-phosphate</text>
        <dbReference type="Rhea" id="RHEA:12356"/>
        <dbReference type="ChEBI" id="CHEBI:58735"/>
        <dbReference type="ChEBI" id="CHEBI:61527"/>
        <dbReference type="EC" id="5.3.1.8"/>
    </reaction>
</comment>
<dbReference type="GO" id="GO:0008270">
    <property type="term" value="F:zinc ion binding"/>
    <property type="evidence" value="ECO:0007669"/>
    <property type="project" value="InterPro"/>
</dbReference>
<feature type="domain" description="Phosphomannose isomerase type I catalytic" evidence="10">
    <location>
        <begin position="4"/>
        <end position="151"/>
    </location>
</feature>
<feature type="binding site" evidence="8">
    <location>
        <position position="135"/>
    </location>
    <ligand>
        <name>Zn(2+)</name>
        <dbReference type="ChEBI" id="CHEBI:29105"/>
    </ligand>
</feature>
<evidence type="ECO:0000256" key="5">
    <source>
        <dbReference type="ARBA" id="ARBA00022833"/>
    </source>
</evidence>
<dbReference type="GO" id="GO:0005829">
    <property type="term" value="C:cytosol"/>
    <property type="evidence" value="ECO:0007669"/>
    <property type="project" value="TreeGrafter"/>
</dbReference>
<dbReference type="EMBL" id="QPJC01000017">
    <property type="protein sequence ID" value="RCW39212.1"/>
    <property type="molecule type" value="Genomic_DNA"/>
</dbReference>
<dbReference type="RefSeq" id="WP_114454861.1">
    <property type="nucleotide sequence ID" value="NZ_QPJC01000017.1"/>
</dbReference>
<evidence type="ECO:0000256" key="6">
    <source>
        <dbReference type="ARBA" id="ARBA00023235"/>
    </source>
</evidence>
<evidence type="ECO:0000259" key="10">
    <source>
        <dbReference type="Pfam" id="PF20511"/>
    </source>
</evidence>
<dbReference type="CDD" id="cd07011">
    <property type="entry name" value="cupin_PMI_type_I_N"/>
    <property type="match status" value="1"/>
</dbReference>
<evidence type="ECO:0000256" key="4">
    <source>
        <dbReference type="ARBA" id="ARBA00022723"/>
    </source>
</evidence>
<protein>
    <recommendedName>
        <fullName evidence="3">mannose-6-phosphate isomerase</fullName>
        <ecNumber evidence="3">5.3.1.8</ecNumber>
    </recommendedName>
</protein>
<dbReference type="GO" id="GO:0004476">
    <property type="term" value="F:mannose-6-phosphate isomerase activity"/>
    <property type="evidence" value="ECO:0007669"/>
    <property type="project" value="UniProtKB-EC"/>
</dbReference>
<feature type="binding site" evidence="8">
    <location>
        <position position="100"/>
    </location>
    <ligand>
        <name>Zn(2+)</name>
        <dbReference type="ChEBI" id="CHEBI:29105"/>
    </ligand>
</feature>
<feature type="active site" evidence="7">
    <location>
        <position position="283"/>
    </location>
</feature>
<dbReference type="Gene3D" id="2.60.120.10">
    <property type="entry name" value="Jelly Rolls"/>
    <property type="match status" value="2"/>
</dbReference>
<dbReference type="PANTHER" id="PTHR10309">
    <property type="entry name" value="MANNOSE-6-PHOSPHATE ISOMERASE"/>
    <property type="match status" value="1"/>
</dbReference>
<dbReference type="InterPro" id="IPR046457">
    <property type="entry name" value="PMI_typeI_cat"/>
</dbReference>
<dbReference type="InterPro" id="IPR001250">
    <property type="entry name" value="Man6P_Isoase-1"/>
</dbReference>
<proteinExistence type="inferred from homology"/>
<dbReference type="GO" id="GO:0005975">
    <property type="term" value="P:carbohydrate metabolic process"/>
    <property type="evidence" value="ECO:0007669"/>
    <property type="project" value="InterPro"/>
</dbReference>
<evidence type="ECO:0000256" key="2">
    <source>
        <dbReference type="ARBA" id="ARBA00010772"/>
    </source>
</evidence>
<comment type="cofactor">
    <cofactor evidence="8">
        <name>Zn(2+)</name>
        <dbReference type="ChEBI" id="CHEBI:29105"/>
    </cofactor>
    <text evidence="8">Binds 1 zinc ion per subunit.</text>
</comment>
<dbReference type="InterPro" id="IPR011051">
    <property type="entry name" value="RmlC_Cupin_sf"/>
</dbReference>
<evidence type="ECO:0000256" key="7">
    <source>
        <dbReference type="PIRSR" id="PIRSR001480-1"/>
    </source>
</evidence>
<dbReference type="Pfam" id="PF20511">
    <property type="entry name" value="PMI_typeI_cat"/>
    <property type="match status" value="1"/>
</dbReference>
<accession>A0A368VDS2</accession>
<dbReference type="AlphaFoldDB" id="A0A368VDS2"/>
<name>A0A368VDS2_9ACTN</name>
<dbReference type="PIRSF" id="PIRSF001480">
    <property type="entry name" value="Mannose-6-phosphate_isomerase"/>
    <property type="match status" value="1"/>
</dbReference>
<keyword evidence="5 8" id="KW-0862">Zinc</keyword>
<evidence type="ECO:0000256" key="8">
    <source>
        <dbReference type="PIRSR" id="PIRSR001480-2"/>
    </source>
</evidence>
<evidence type="ECO:0000256" key="1">
    <source>
        <dbReference type="ARBA" id="ARBA00000757"/>
    </source>
</evidence>
<dbReference type="PANTHER" id="PTHR10309:SF0">
    <property type="entry name" value="MANNOSE-6-PHOSPHATE ISOMERASE"/>
    <property type="match status" value="1"/>
</dbReference>
<dbReference type="Gene3D" id="1.10.441.10">
    <property type="entry name" value="Phosphomannose Isomerase, domain 2"/>
    <property type="match status" value="1"/>
</dbReference>
<evidence type="ECO:0000313" key="12">
    <source>
        <dbReference type="Proteomes" id="UP000253495"/>
    </source>
</evidence>
<feature type="binding site" evidence="8">
    <location>
        <position position="264"/>
    </location>
    <ligand>
        <name>Zn(2+)</name>
        <dbReference type="ChEBI" id="CHEBI:29105"/>
    </ligand>
</feature>
<dbReference type="SUPFAM" id="SSF51182">
    <property type="entry name" value="RmlC-like cupins"/>
    <property type="match status" value="1"/>
</dbReference>
<comment type="similarity">
    <text evidence="2">Belongs to the mannose-6-phosphate isomerase type 1 family.</text>
</comment>
<evidence type="ECO:0000256" key="3">
    <source>
        <dbReference type="ARBA" id="ARBA00011956"/>
    </source>
</evidence>
<evidence type="ECO:0000256" key="9">
    <source>
        <dbReference type="SAM" id="MobiDB-lite"/>
    </source>
</evidence>
<evidence type="ECO:0000313" key="11">
    <source>
        <dbReference type="EMBL" id="RCW39212.1"/>
    </source>
</evidence>
<feature type="binding site" evidence="8">
    <location>
        <position position="98"/>
    </location>
    <ligand>
        <name>Zn(2+)</name>
        <dbReference type="ChEBI" id="CHEBI:29105"/>
    </ligand>
</feature>
<keyword evidence="12" id="KW-1185">Reference proteome</keyword>